<evidence type="ECO:0000313" key="1">
    <source>
        <dbReference type="EMBL" id="SIS93554.1"/>
    </source>
</evidence>
<organism evidence="1 2">
    <name type="scientific">Neptunomonas antarctica</name>
    <dbReference type="NCBI Taxonomy" id="619304"/>
    <lineage>
        <taxon>Bacteria</taxon>
        <taxon>Pseudomonadati</taxon>
        <taxon>Pseudomonadota</taxon>
        <taxon>Gammaproteobacteria</taxon>
        <taxon>Oceanospirillales</taxon>
        <taxon>Oceanospirillaceae</taxon>
        <taxon>Neptunomonas</taxon>
    </lineage>
</organism>
<evidence type="ECO:0000313" key="2">
    <source>
        <dbReference type="Proteomes" id="UP000185999"/>
    </source>
</evidence>
<reference evidence="2" key="1">
    <citation type="submission" date="2017-01" db="EMBL/GenBank/DDBJ databases">
        <authorList>
            <person name="Varghese N."/>
            <person name="Submissions S."/>
        </authorList>
    </citation>
    <scope>NUCLEOTIDE SEQUENCE [LARGE SCALE GENOMIC DNA]</scope>
    <source>
        <strain evidence="2">DSM 22306</strain>
    </source>
</reference>
<gene>
    <name evidence="1" type="ORF">SAMN05421760_10864</name>
</gene>
<dbReference type="STRING" id="619304.SAMN05421760_10864"/>
<sequence length="65" mass="7328">MHDSTDTKLDMYGNIDTAYYVAIAKELRGEYTIGIFKAVFKSISRVMVAILSIEMPIFPSRLAHS</sequence>
<dbReference type="Proteomes" id="UP000185999">
    <property type="component" value="Unassembled WGS sequence"/>
</dbReference>
<dbReference type="OrthoDB" id="6372177at2"/>
<keyword evidence="2" id="KW-1185">Reference proteome</keyword>
<dbReference type="RefSeq" id="WP_054341179.1">
    <property type="nucleotide sequence ID" value="NZ_FTOE01000008.1"/>
</dbReference>
<name>A0A1N7N5D2_9GAMM</name>
<dbReference type="EMBL" id="FTOE01000008">
    <property type="protein sequence ID" value="SIS93554.1"/>
    <property type="molecule type" value="Genomic_DNA"/>
</dbReference>
<dbReference type="AlphaFoldDB" id="A0A1N7N5D2"/>
<accession>A0A1N7N5D2</accession>
<proteinExistence type="predicted"/>
<protein>
    <submittedName>
        <fullName evidence="1">Uncharacterized protein</fullName>
    </submittedName>
</protein>